<evidence type="ECO:0000313" key="1">
    <source>
        <dbReference type="EMBL" id="GHD43532.1"/>
    </source>
</evidence>
<dbReference type="AlphaFoldDB" id="A0A918XQ09"/>
<protein>
    <recommendedName>
        <fullName evidence="3">Transferase</fullName>
    </recommendedName>
</protein>
<dbReference type="SUPFAM" id="SSF51161">
    <property type="entry name" value="Trimeric LpxA-like enzymes"/>
    <property type="match status" value="1"/>
</dbReference>
<evidence type="ECO:0008006" key="3">
    <source>
        <dbReference type="Google" id="ProtNLM"/>
    </source>
</evidence>
<evidence type="ECO:0000313" key="2">
    <source>
        <dbReference type="Proteomes" id="UP000630353"/>
    </source>
</evidence>
<proteinExistence type="predicted"/>
<reference evidence="1" key="2">
    <citation type="submission" date="2020-09" db="EMBL/GenBank/DDBJ databases">
        <authorList>
            <person name="Sun Q."/>
            <person name="Kim S."/>
        </authorList>
    </citation>
    <scope>NUCLEOTIDE SEQUENCE</scope>
    <source>
        <strain evidence="1">KCTC 42651</strain>
    </source>
</reference>
<comment type="caution">
    <text evidence="1">The sequence shown here is derived from an EMBL/GenBank/DDBJ whole genome shotgun (WGS) entry which is preliminary data.</text>
</comment>
<dbReference type="InterPro" id="IPR050484">
    <property type="entry name" value="Transf_Hexapept/Carb_Anhydrase"/>
</dbReference>
<reference evidence="1" key="1">
    <citation type="journal article" date="2014" name="Int. J. Syst. Evol. Microbiol.">
        <title>Complete genome sequence of Corynebacterium casei LMG S-19264T (=DSM 44701T), isolated from a smear-ripened cheese.</title>
        <authorList>
            <consortium name="US DOE Joint Genome Institute (JGI-PGF)"/>
            <person name="Walter F."/>
            <person name="Albersmeier A."/>
            <person name="Kalinowski J."/>
            <person name="Ruckert C."/>
        </authorList>
    </citation>
    <scope>NUCLEOTIDE SEQUENCE</scope>
    <source>
        <strain evidence="1">KCTC 42651</strain>
    </source>
</reference>
<organism evidence="1 2">
    <name type="scientific">Thalassobaculum fulvum</name>
    <dbReference type="NCBI Taxonomy" id="1633335"/>
    <lineage>
        <taxon>Bacteria</taxon>
        <taxon>Pseudomonadati</taxon>
        <taxon>Pseudomonadota</taxon>
        <taxon>Alphaproteobacteria</taxon>
        <taxon>Rhodospirillales</taxon>
        <taxon>Thalassobaculaceae</taxon>
        <taxon>Thalassobaculum</taxon>
    </lineage>
</organism>
<dbReference type="Gene3D" id="2.160.10.10">
    <property type="entry name" value="Hexapeptide repeat proteins"/>
    <property type="match status" value="1"/>
</dbReference>
<keyword evidence="2" id="KW-1185">Reference proteome</keyword>
<dbReference type="InterPro" id="IPR011004">
    <property type="entry name" value="Trimer_LpxA-like_sf"/>
</dbReference>
<dbReference type="PANTHER" id="PTHR13061">
    <property type="entry name" value="DYNACTIN SUBUNIT P25"/>
    <property type="match status" value="1"/>
</dbReference>
<gene>
    <name evidence="1" type="ORF">GCM10017083_09830</name>
</gene>
<name>A0A918XQ09_9PROT</name>
<dbReference type="PANTHER" id="PTHR13061:SF29">
    <property type="entry name" value="GAMMA CARBONIC ANHYDRASE-LIKE 1, MITOCHONDRIAL-RELATED"/>
    <property type="match status" value="1"/>
</dbReference>
<dbReference type="EMBL" id="BMZS01000002">
    <property type="protein sequence ID" value="GHD43532.1"/>
    <property type="molecule type" value="Genomic_DNA"/>
</dbReference>
<accession>A0A918XQ09</accession>
<dbReference type="RefSeq" id="WP_189987816.1">
    <property type="nucleotide sequence ID" value="NZ_BMZS01000002.1"/>
</dbReference>
<sequence>MLIEHAGRHPVIDPGAWVAPDATVCGDVTIGPGTRVLHGARIVGEAGGTIRIGRDVIVMENAVVRAGPRHPCTVGDHCLIGPNAHVTGATVEDEVFVATGAAVFHGALLGRGSEVRVHATVHLRTRLAPGAAVPIGWVAVGDPARILPPDRHDEIWAVQRPLDFPAWVYGVDRDGPAPMREITRRLSEALGRHAADSAA</sequence>
<dbReference type="Proteomes" id="UP000630353">
    <property type="component" value="Unassembled WGS sequence"/>
</dbReference>